<dbReference type="GO" id="GO:0005634">
    <property type="term" value="C:nucleus"/>
    <property type="evidence" value="ECO:0007669"/>
    <property type="project" value="UniProtKB-SubCell"/>
</dbReference>
<dbReference type="SMART" id="SM00595">
    <property type="entry name" value="MADF"/>
    <property type="match status" value="1"/>
</dbReference>
<evidence type="ECO:0000313" key="4">
    <source>
        <dbReference type="EMBL" id="KAJ8922389.1"/>
    </source>
</evidence>
<comment type="subcellular location">
    <subcellularLocation>
        <location evidence="1">Nucleus</location>
    </subcellularLocation>
</comment>
<evidence type="ECO:0008006" key="6">
    <source>
        <dbReference type="Google" id="ProtNLM"/>
    </source>
</evidence>
<dbReference type="PANTHER" id="PTHR12243:SF69">
    <property type="entry name" value="SI:CH73-59F11.3"/>
    <property type="match status" value="1"/>
</dbReference>
<name>A0AAV8W7A4_9CUCU</name>
<evidence type="ECO:0000256" key="1">
    <source>
        <dbReference type="PROSITE-ProRule" id="PRU00371"/>
    </source>
</evidence>
<dbReference type="PROSITE" id="PS51029">
    <property type="entry name" value="MADF"/>
    <property type="match status" value="1"/>
</dbReference>
<dbReference type="PANTHER" id="PTHR12243">
    <property type="entry name" value="MADF DOMAIN TRANSCRIPTION FACTOR"/>
    <property type="match status" value="1"/>
</dbReference>
<dbReference type="InterPro" id="IPR004210">
    <property type="entry name" value="BESS_motif"/>
</dbReference>
<comment type="caution">
    <text evidence="4">The sequence shown here is derived from an EMBL/GenBank/DDBJ whole genome shotgun (WGS) entry which is preliminary data.</text>
</comment>
<dbReference type="Proteomes" id="UP001159042">
    <property type="component" value="Unassembled WGS sequence"/>
</dbReference>
<dbReference type="GO" id="GO:0005667">
    <property type="term" value="C:transcription regulator complex"/>
    <property type="evidence" value="ECO:0007669"/>
    <property type="project" value="TreeGrafter"/>
</dbReference>
<proteinExistence type="predicted"/>
<evidence type="ECO:0000259" key="2">
    <source>
        <dbReference type="PROSITE" id="PS51029"/>
    </source>
</evidence>
<reference evidence="4 5" key="1">
    <citation type="journal article" date="2023" name="Insect Mol. Biol.">
        <title>Genome sequencing provides insights into the evolution of gene families encoding plant cell wall-degrading enzymes in longhorned beetles.</title>
        <authorList>
            <person name="Shin N.R."/>
            <person name="Okamura Y."/>
            <person name="Kirsch R."/>
            <person name="Pauchet Y."/>
        </authorList>
    </citation>
    <scope>NUCLEOTIDE SEQUENCE [LARGE SCALE GENOMIC DNA]</scope>
    <source>
        <strain evidence="4">EAD_L_NR</strain>
    </source>
</reference>
<dbReference type="GO" id="GO:0006357">
    <property type="term" value="P:regulation of transcription by RNA polymerase II"/>
    <property type="evidence" value="ECO:0007669"/>
    <property type="project" value="TreeGrafter"/>
</dbReference>
<dbReference type="Pfam" id="PF02944">
    <property type="entry name" value="BESS"/>
    <property type="match status" value="1"/>
</dbReference>
<keyword evidence="1" id="KW-0539">Nucleus</keyword>
<dbReference type="GO" id="GO:0003677">
    <property type="term" value="F:DNA binding"/>
    <property type="evidence" value="ECO:0007669"/>
    <property type="project" value="InterPro"/>
</dbReference>
<accession>A0AAV8W7A4</accession>
<evidence type="ECO:0000313" key="5">
    <source>
        <dbReference type="Proteomes" id="UP001159042"/>
    </source>
</evidence>
<dbReference type="PROSITE" id="PS51031">
    <property type="entry name" value="BESS"/>
    <property type="match status" value="1"/>
</dbReference>
<evidence type="ECO:0000259" key="3">
    <source>
        <dbReference type="PROSITE" id="PS51031"/>
    </source>
</evidence>
<protein>
    <recommendedName>
        <fullName evidence="6">MADF domain-containing protein</fullName>
    </recommendedName>
</protein>
<keyword evidence="5" id="KW-1185">Reference proteome</keyword>
<dbReference type="InterPro" id="IPR006578">
    <property type="entry name" value="MADF-dom"/>
</dbReference>
<dbReference type="AlphaFoldDB" id="A0AAV8W7A4"/>
<organism evidence="4 5">
    <name type="scientific">Exocentrus adspersus</name>
    <dbReference type="NCBI Taxonomy" id="1586481"/>
    <lineage>
        <taxon>Eukaryota</taxon>
        <taxon>Metazoa</taxon>
        <taxon>Ecdysozoa</taxon>
        <taxon>Arthropoda</taxon>
        <taxon>Hexapoda</taxon>
        <taxon>Insecta</taxon>
        <taxon>Pterygota</taxon>
        <taxon>Neoptera</taxon>
        <taxon>Endopterygota</taxon>
        <taxon>Coleoptera</taxon>
        <taxon>Polyphaga</taxon>
        <taxon>Cucujiformia</taxon>
        <taxon>Chrysomeloidea</taxon>
        <taxon>Cerambycidae</taxon>
        <taxon>Lamiinae</taxon>
        <taxon>Acanthocinini</taxon>
        <taxon>Exocentrus</taxon>
    </lineage>
</organism>
<feature type="domain" description="BESS" evidence="3">
    <location>
        <begin position="223"/>
        <end position="262"/>
    </location>
</feature>
<dbReference type="Pfam" id="PF10545">
    <property type="entry name" value="MADF_DNA_bdg"/>
    <property type="match status" value="1"/>
</dbReference>
<dbReference type="EMBL" id="JANEYG010000007">
    <property type="protein sequence ID" value="KAJ8922389.1"/>
    <property type="molecule type" value="Genomic_DNA"/>
</dbReference>
<dbReference type="InterPro" id="IPR039353">
    <property type="entry name" value="TF_Adf1"/>
</dbReference>
<gene>
    <name evidence="4" type="ORF">NQ315_004334</name>
</gene>
<feature type="domain" description="MADF" evidence="2">
    <location>
        <begin position="8"/>
        <end position="100"/>
    </location>
</feature>
<sequence>MARMNVRKLINLVYSQPALWDQKHDDYNNKLYLKRIWEEIGEKMQCTAEGCKLKWRGLRDVYRRELKKYQSRLSNPSVMDKTAPRWFYFKELQFLNEHLAGLENVAESPQDYSEDYFESFYVKNESEMLDEDEDEITFEAEDTVLLSLTDDKFQSDQDEDRKHFADTLRKSEFCLVTDANKIDEQLDKSMKHYRQGFKRSQDPLQEDKARKRLRVEEKSQVESDSDYHFLMSLLPFLRAVPQRRKMYVRTKIQNVFCEVAESNNDGS</sequence>